<keyword evidence="21" id="KW-0472">Membrane</keyword>
<dbReference type="EnsemblMetazoa" id="PPA23287.1">
    <property type="protein sequence ID" value="PPA23287.1"/>
    <property type="gene ID" value="WBGene00112841"/>
</dbReference>
<evidence type="ECO:0000256" key="11">
    <source>
        <dbReference type="ARBA" id="ARBA00048606"/>
    </source>
</evidence>
<evidence type="ECO:0000256" key="7">
    <source>
        <dbReference type="ARBA" id="ARBA00022963"/>
    </source>
</evidence>
<dbReference type="InterPro" id="IPR036928">
    <property type="entry name" value="AS_sf"/>
</dbReference>
<keyword evidence="5" id="KW-0597">Phosphoprotein</keyword>
<reference evidence="24" key="1">
    <citation type="journal article" date="2008" name="Nat. Genet.">
        <title>The Pristionchus pacificus genome provides a unique perspective on nematode lifestyle and parasitism.</title>
        <authorList>
            <person name="Dieterich C."/>
            <person name="Clifton S.W."/>
            <person name="Schuster L.N."/>
            <person name="Chinwalla A."/>
            <person name="Delehaunty K."/>
            <person name="Dinkelacker I."/>
            <person name="Fulton L."/>
            <person name="Fulton R."/>
            <person name="Godfrey J."/>
            <person name="Minx P."/>
            <person name="Mitreva M."/>
            <person name="Roeseler W."/>
            <person name="Tian H."/>
            <person name="Witte H."/>
            <person name="Yang S.P."/>
            <person name="Wilson R.K."/>
            <person name="Sommer R.J."/>
        </authorList>
    </citation>
    <scope>NUCLEOTIDE SEQUENCE [LARGE SCALE GENOMIC DNA]</scope>
    <source>
        <strain evidence="24">PS312</strain>
    </source>
</reference>
<comment type="catalytic activity">
    <reaction evidence="13">
        <text>N-(15Z-tetracosenoyl)-ethanolamine + H2O = (15Z)-tetracosenoate + ethanolamine</text>
        <dbReference type="Rhea" id="RHEA:63144"/>
        <dbReference type="ChEBI" id="CHEBI:15377"/>
        <dbReference type="ChEBI" id="CHEBI:32392"/>
        <dbReference type="ChEBI" id="CHEBI:57603"/>
        <dbReference type="ChEBI" id="CHEBI:146187"/>
    </reaction>
    <physiologicalReaction direction="left-to-right" evidence="13">
        <dbReference type="Rhea" id="RHEA:63145"/>
    </physiologicalReaction>
</comment>
<evidence type="ECO:0000256" key="20">
    <source>
        <dbReference type="SAM" id="MobiDB-lite"/>
    </source>
</evidence>
<feature type="coiled-coil region" evidence="19">
    <location>
        <begin position="287"/>
        <end position="321"/>
    </location>
</feature>
<dbReference type="Gene3D" id="3.90.1300.10">
    <property type="entry name" value="Amidase signature (AS) domain"/>
    <property type="match status" value="1"/>
</dbReference>
<dbReference type="OrthoDB" id="6428749at2759"/>
<evidence type="ECO:0000256" key="2">
    <source>
        <dbReference type="ARBA" id="ARBA00006803"/>
    </source>
</evidence>
<dbReference type="Pfam" id="PF03125">
    <property type="entry name" value="Sre"/>
    <property type="match status" value="1"/>
</dbReference>
<dbReference type="InterPro" id="IPR020556">
    <property type="entry name" value="Amidase_CS"/>
</dbReference>
<evidence type="ECO:0000256" key="13">
    <source>
        <dbReference type="ARBA" id="ARBA00050992"/>
    </source>
</evidence>
<evidence type="ECO:0000256" key="9">
    <source>
        <dbReference type="ARBA" id="ARBA00047450"/>
    </source>
</evidence>
<evidence type="ECO:0000256" key="17">
    <source>
        <dbReference type="ARBA" id="ARBA00052709"/>
    </source>
</evidence>
<comment type="catalytic activity">
    <reaction evidence="9">
        <text>(9Z)-octadecenoate + glycine = N-(9Z-octadecenoyl)glycine + H2O</text>
        <dbReference type="Rhea" id="RHEA:51316"/>
        <dbReference type="ChEBI" id="CHEBI:15377"/>
        <dbReference type="ChEBI" id="CHEBI:30823"/>
        <dbReference type="ChEBI" id="CHEBI:57305"/>
        <dbReference type="ChEBI" id="CHEBI:133992"/>
    </reaction>
    <physiologicalReaction direction="right-to-left" evidence="9">
        <dbReference type="Rhea" id="RHEA:51318"/>
    </physiologicalReaction>
</comment>
<dbReference type="PROSITE" id="PS51082">
    <property type="entry name" value="WH2"/>
    <property type="match status" value="1"/>
</dbReference>
<feature type="domain" description="WH2" evidence="22">
    <location>
        <begin position="576"/>
        <end position="593"/>
    </location>
</feature>
<comment type="similarity">
    <text evidence="3">Belongs to the amidase family.</text>
</comment>
<comment type="catalytic activity">
    <reaction evidence="11">
        <text>N-(5Z,8Z,11Z,14Z-eicosatetraenoyl)-ethanolamine + H2O = ethanolamine + (5Z,8Z,11Z,14Z)-eicosatetraenoate</text>
        <dbReference type="Rhea" id="RHEA:26136"/>
        <dbReference type="ChEBI" id="CHEBI:2700"/>
        <dbReference type="ChEBI" id="CHEBI:15377"/>
        <dbReference type="ChEBI" id="CHEBI:32395"/>
        <dbReference type="ChEBI" id="CHEBI:57603"/>
        <dbReference type="EC" id="3.5.1.99"/>
    </reaction>
    <physiologicalReaction direction="left-to-right" evidence="11">
        <dbReference type="Rhea" id="RHEA:26137"/>
    </physiologicalReaction>
</comment>
<name>A0A2A6CQK0_PRIPA</name>
<dbReference type="GO" id="GO:0007606">
    <property type="term" value="P:sensory perception of chemical stimulus"/>
    <property type="evidence" value="ECO:0007669"/>
    <property type="project" value="InterPro"/>
</dbReference>
<dbReference type="GO" id="GO:0017064">
    <property type="term" value="F:fatty acid amide hydrolase activity"/>
    <property type="evidence" value="ECO:0000318"/>
    <property type="project" value="GO_Central"/>
</dbReference>
<dbReference type="InterPro" id="IPR052096">
    <property type="entry name" value="Endocannabinoid_amidase"/>
</dbReference>
<comment type="catalytic activity">
    <reaction evidence="10">
        <text>N-(9Z-octadecenoyl) ethanolamine + H2O = ethanolamine + (9Z)-octadecenoate</text>
        <dbReference type="Rhea" id="RHEA:45060"/>
        <dbReference type="ChEBI" id="CHEBI:15377"/>
        <dbReference type="ChEBI" id="CHEBI:30823"/>
        <dbReference type="ChEBI" id="CHEBI:57603"/>
        <dbReference type="ChEBI" id="CHEBI:71466"/>
    </reaction>
    <physiologicalReaction direction="left-to-right" evidence="10">
        <dbReference type="Rhea" id="RHEA:45061"/>
    </physiologicalReaction>
</comment>
<protein>
    <recommendedName>
        <fullName evidence="4">fatty acid amide hydrolase</fullName>
        <ecNumber evidence="4">3.5.1.99</ecNumber>
    </recommendedName>
    <alternativeName>
        <fullName evidence="18">Anandamide amidohydrolase 1</fullName>
    </alternativeName>
</protein>
<accession>A0A8R1UGP0</accession>
<dbReference type="PROSITE" id="PS00571">
    <property type="entry name" value="AMIDASES"/>
    <property type="match status" value="1"/>
</dbReference>
<evidence type="ECO:0000256" key="16">
    <source>
        <dbReference type="ARBA" id="ARBA00052458"/>
    </source>
</evidence>
<dbReference type="Proteomes" id="UP000005239">
    <property type="component" value="Unassembled WGS sequence"/>
</dbReference>
<feature type="region of interest" description="Disordered" evidence="20">
    <location>
        <begin position="347"/>
        <end position="415"/>
    </location>
</feature>
<feature type="region of interest" description="Disordered" evidence="20">
    <location>
        <begin position="435"/>
        <end position="541"/>
    </location>
</feature>
<dbReference type="GO" id="GO:0016020">
    <property type="term" value="C:membrane"/>
    <property type="evidence" value="ECO:0007669"/>
    <property type="project" value="InterPro"/>
</dbReference>
<dbReference type="SUPFAM" id="SSF75304">
    <property type="entry name" value="Amidase signature (AS) enzymes"/>
    <property type="match status" value="1"/>
</dbReference>
<evidence type="ECO:0000256" key="6">
    <source>
        <dbReference type="ARBA" id="ARBA00022801"/>
    </source>
</evidence>
<dbReference type="SMART" id="SM00246">
    <property type="entry name" value="WH2"/>
    <property type="match status" value="1"/>
</dbReference>
<dbReference type="GO" id="GO:0003779">
    <property type="term" value="F:actin binding"/>
    <property type="evidence" value="ECO:0007669"/>
    <property type="project" value="InterPro"/>
</dbReference>
<comment type="catalytic activity">
    <reaction evidence="15">
        <text>N-octadecanoyl ethanolamine + H2O = octadecanoate + ethanolamine</text>
        <dbReference type="Rhea" id="RHEA:63124"/>
        <dbReference type="ChEBI" id="CHEBI:15377"/>
        <dbReference type="ChEBI" id="CHEBI:25629"/>
        <dbReference type="ChEBI" id="CHEBI:57603"/>
        <dbReference type="ChEBI" id="CHEBI:85299"/>
    </reaction>
    <physiologicalReaction direction="left-to-right" evidence="15">
        <dbReference type="Rhea" id="RHEA:63125"/>
    </physiologicalReaction>
</comment>
<feature type="transmembrane region" description="Helical" evidence="21">
    <location>
        <begin position="736"/>
        <end position="754"/>
    </location>
</feature>
<keyword evidence="24" id="KW-1185">Reference proteome</keyword>
<keyword evidence="21" id="KW-0812">Transmembrane</keyword>
<keyword evidence="8" id="KW-0443">Lipid metabolism</keyword>
<evidence type="ECO:0000256" key="8">
    <source>
        <dbReference type="ARBA" id="ARBA00023098"/>
    </source>
</evidence>
<keyword evidence="21" id="KW-1133">Transmembrane helix</keyword>
<accession>A0A2A6CQK0</accession>
<keyword evidence="6" id="KW-0378">Hydrolase</keyword>
<dbReference type="InterPro" id="IPR023631">
    <property type="entry name" value="Amidase_dom"/>
</dbReference>
<evidence type="ECO:0000259" key="22">
    <source>
        <dbReference type="PROSITE" id="PS51082"/>
    </source>
</evidence>
<evidence type="ECO:0000256" key="1">
    <source>
        <dbReference type="ARBA" id="ARBA00000208"/>
    </source>
</evidence>
<feature type="transmembrane region" description="Helical" evidence="21">
    <location>
        <begin position="854"/>
        <end position="876"/>
    </location>
</feature>
<gene>
    <name evidence="23" type="primary">WBGene00112841</name>
</gene>
<comment type="catalytic activity">
    <reaction evidence="17">
        <text>N-(5Z,8Z,11Z,14Z)-eicosatetraenoyl-glycine + H2O = (5Z,8Z,11Z,14Z)-eicosatetraenoate + glycine</text>
        <dbReference type="Rhea" id="RHEA:64108"/>
        <dbReference type="ChEBI" id="CHEBI:15377"/>
        <dbReference type="ChEBI" id="CHEBI:32395"/>
        <dbReference type="ChEBI" id="CHEBI:57305"/>
        <dbReference type="ChEBI" id="CHEBI:59002"/>
    </reaction>
    <physiologicalReaction direction="left-to-right" evidence="17">
        <dbReference type="Rhea" id="RHEA:64109"/>
    </physiologicalReaction>
</comment>
<evidence type="ECO:0000256" key="19">
    <source>
        <dbReference type="SAM" id="Coils"/>
    </source>
</evidence>
<comment type="similarity">
    <text evidence="2">Belongs to the nematode receptor-like protein sre family.</text>
</comment>
<feature type="transmembrane region" description="Helical" evidence="21">
    <location>
        <begin position="691"/>
        <end position="716"/>
    </location>
</feature>
<comment type="catalytic activity">
    <reaction evidence="1">
        <text>(9Z)-octadecenamide + H2O = (9Z)-octadecenoate + NH4(+)</text>
        <dbReference type="Rhea" id="RHEA:26506"/>
        <dbReference type="ChEBI" id="CHEBI:15377"/>
        <dbReference type="ChEBI" id="CHEBI:28938"/>
        <dbReference type="ChEBI" id="CHEBI:30823"/>
        <dbReference type="ChEBI" id="CHEBI:116314"/>
        <dbReference type="EC" id="3.5.1.99"/>
    </reaction>
    <physiologicalReaction direction="left-to-right" evidence="1">
        <dbReference type="Rhea" id="RHEA:26507"/>
    </physiologicalReaction>
</comment>
<evidence type="ECO:0000256" key="14">
    <source>
        <dbReference type="ARBA" id="ARBA00051346"/>
    </source>
</evidence>
<reference evidence="23" key="2">
    <citation type="submission" date="2022-06" db="UniProtKB">
        <authorList>
            <consortium name="EnsemblMetazoa"/>
        </authorList>
    </citation>
    <scope>IDENTIFICATION</scope>
    <source>
        <strain evidence="23">PS312</strain>
    </source>
</reference>
<dbReference type="PANTHER" id="PTHR45847">
    <property type="entry name" value="FATTY ACID AMIDE HYDROLASE"/>
    <property type="match status" value="1"/>
</dbReference>
<dbReference type="GO" id="GO:0004040">
    <property type="term" value="F:amidase activity"/>
    <property type="evidence" value="ECO:0000318"/>
    <property type="project" value="GO_Central"/>
</dbReference>
<feature type="compositionally biased region" description="Pro residues" evidence="20">
    <location>
        <begin position="374"/>
        <end position="383"/>
    </location>
</feature>
<evidence type="ECO:0000256" key="5">
    <source>
        <dbReference type="ARBA" id="ARBA00022553"/>
    </source>
</evidence>
<evidence type="ECO:0000256" key="3">
    <source>
        <dbReference type="ARBA" id="ARBA00009199"/>
    </source>
</evidence>
<keyword evidence="19" id="KW-0175">Coiled coil</keyword>
<sequence>MEGNEHILEFNLEEFLLMGISTYQLDDGTIFYWNNNSTSSTRLYAKKNGKETVATLPDDKCDCLGSHGDAIFLRSNEKIYKASIALPDTSTASYASMFYNMFFPQSERIQVSYVRDVLSDEFINRNGTSSRAIAGKDYVCHVGDDPEHYRLLVDVEEKNLSPNLKLSCIHRDRTVYISYKSNKTRPCILELGKNALAIEIFHSSSNHINVFANDSSPFIYLAQDTILHTIDTDTMQFLPDLQTNRVSIVAITSVRDRVVTAQCCFDFDNFIATADLPRGYYKNVSMIDELKLNIQEMSKRTDEIERKMKDVCERNRELEMKDRQNEMIKTDLLDTIDELRKKSSINPPEKLYVEAESDNADTATSTVPADPEMRTPPPPPPLPSDLNPPVRKPTSATSPFAQRPARPSALRDGNNIQTSLMDELKEKTEKILRKIKENEALKGQRTSPTAQTRPTGEETPITSSPCRRMPPPIAPKPSRIPLMNSPAKVATPTLPNVPMVPAGAPLDSHPEDAPNNISQENDRNSSEDDLPPPPAHVLTPSSCKPIALNLHLGVASMPPPHPPPPSTSTSSNTTDAHSNLLEEIRGGRRLKKVKENHGCSRLPTQEKRRVLLKSNYASKSSISEFLIEVFIIDQPSRAFINGFYPFFEVVYAIELRPSMFNLILQALIGSTSRLIFIYNQYSGQGPQAERLSMILGALLRIAMAETFVAMFFFFSVERIIATFAWSWYEKASPRTLIVFVVLETCAMGLVLVVRSHFISKLHFLIGILCTAAVGGTVDFTVVLINYRFYQQLKTGASVEQYSVARTYQIHENVVILKVQAKIEMRMVIINFPLFILSVYQYFMLGDDQHDRKMLLQAIFDLLISMYPASLVTYIQLSDEIFERSLKRLPHGNQLFRFYTYQTQVILAMSLLFIATALIAVLSYFLIRRDRRTAQIALLEEKIRLRRKERESDMKWAEEEGKKISDELRDKIGALDFEQLRVALQNGDFTCSEVVSAYYTLALKANENINAIVLFIKESRQWAAEWDERAKRGEKKPMLFGVPVSIKECTDMKGYDQTRGYAAAIHHPAEHDSPLVVQLKELGAIPFVQTNVPTSLLSYNCGNSIYGWTENPYKKGRTPGGSSGGESSLIAAGGSVLGIGGDVGGSLRTPAHYTGIAAIKPSHLRFSEMHSKGSVPGRPLINSSDGPMARSIDTCAHICKQMWSSNFQSEFDPYVPPVPWRDELYEAGKKWKIGYYKDDGWFTPTPGCARMVEEAKKALEAKGHTLIPFSPPDVPEIYRLFVCAVCVDGGAYLMNLMDNDIVPDMFLETVFPMRFPIVLQRAAAHVAGWLGYPRLKKLAQSMPMSTSGMFIHFGRLSESTKLRQNYAAIEAYRHTFLGEMKKAGVDILLCPASVMPAPPHEGPLQLSCGVSYCSIFNLLDFGAGVCRAGNWTEDDELKLRDYPETDMWYTMAKGYSKDSVGLPLGVQVAAPPYMEEAVLRVLSDIEHGLKQ</sequence>
<evidence type="ECO:0000313" key="23">
    <source>
        <dbReference type="EnsemblMetazoa" id="PPA23287.1"/>
    </source>
</evidence>
<keyword evidence="7" id="KW-0442">Lipid degradation</keyword>
<evidence type="ECO:0000256" key="10">
    <source>
        <dbReference type="ARBA" id="ARBA00048052"/>
    </source>
</evidence>
<dbReference type="EC" id="3.5.1.99" evidence="4"/>
<comment type="catalytic activity">
    <reaction evidence="12">
        <text>N-(5Z,8Z,11Z,14Z-eicosatetraenoyl)-L-serine + H2O = (5Z,8Z,11Z,14Z)-eicosatetraenoate + L-serine</text>
        <dbReference type="Rhea" id="RHEA:64116"/>
        <dbReference type="ChEBI" id="CHEBI:15377"/>
        <dbReference type="ChEBI" id="CHEBI:32395"/>
        <dbReference type="ChEBI" id="CHEBI:33384"/>
        <dbReference type="ChEBI" id="CHEBI:149697"/>
    </reaction>
    <physiologicalReaction direction="left-to-right" evidence="12">
        <dbReference type="Rhea" id="RHEA:64117"/>
    </physiologicalReaction>
</comment>
<organism evidence="23 24">
    <name type="scientific">Pristionchus pacificus</name>
    <name type="common">Parasitic nematode worm</name>
    <dbReference type="NCBI Taxonomy" id="54126"/>
    <lineage>
        <taxon>Eukaryota</taxon>
        <taxon>Metazoa</taxon>
        <taxon>Ecdysozoa</taxon>
        <taxon>Nematoda</taxon>
        <taxon>Chromadorea</taxon>
        <taxon>Rhabditida</taxon>
        <taxon>Rhabditina</taxon>
        <taxon>Diplogasteromorpha</taxon>
        <taxon>Diplogasteroidea</taxon>
        <taxon>Neodiplogasteridae</taxon>
        <taxon>Pristionchus</taxon>
    </lineage>
</organism>
<dbReference type="FunFam" id="3.90.1300.10:FF:000001">
    <property type="entry name" value="Fatty-acid amide hydrolase 1"/>
    <property type="match status" value="1"/>
</dbReference>
<comment type="catalytic activity">
    <reaction evidence="14">
        <text>N-(9Z-hexadecenoyl) ethanolamine + H2O = (9Z)-hexadecenoate + ethanolamine</text>
        <dbReference type="Rhea" id="RHEA:35563"/>
        <dbReference type="ChEBI" id="CHEBI:15377"/>
        <dbReference type="ChEBI" id="CHEBI:32372"/>
        <dbReference type="ChEBI" id="CHEBI:57603"/>
        <dbReference type="ChEBI" id="CHEBI:71465"/>
    </reaction>
    <physiologicalReaction direction="left-to-right" evidence="14">
        <dbReference type="Rhea" id="RHEA:35564"/>
    </physiologicalReaction>
</comment>
<feature type="compositionally biased region" description="Pro residues" evidence="20">
    <location>
        <begin position="557"/>
        <end position="566"/>
    </location>
</feature>
<dbReference type="Pfam" id="PF01425">
    <property type="entry name" value="Amidase"/>
    <property type="match status" value="1"/>
</dbReference>
<dbReference type="InterPro" id="IPR003124">
    <property type="entry name" value="WH2_dom"/>
</dbReference>
<feature type="compositionally biased region" description="Polar residues" evidence="20">
    <location>
        <begin position="444"/>
        <end position="464"/>
    </location>
</feature>
<evidence type="ECO:0000256" key="12">
    <source>
        <dbReference type="ARBA" id="ARBA00050294"/>
    </source>
</evidence>
<evidence type="ECO:0000313" key="24">
    <source>
        <dbReference type="Proteomes" id="UP000005239"/>
    </source>
</evidence>
<evidence type="ECO:0000256" key="15">
    <source>
        <dbReference type="ARBA" id="ARBA00051454"/>
    </source>
</evidence>
<evidence type="ECO:0000256" key="4">
    <source>
        <dbReference type="ARBA" id="ARBA00012112"/>
    </source>
</evidence>
<feature type="region of interest" description="Disordered" evidence="20">
    <location>
        <begin position="553"/>
        <end position="576"/>
    </location>
</feature>
<evidence type="ECO:0000256" key="18">
    <source>
        <dbReference type="ARBA" id="ARBA00077216"/>
    </source>
</evidence>
<dbReference type="GO" id="GO:0009062">
    <property type="term" value="P:fatty acid catabolic process"/>
    <property type="evidence" value="ECO:0000318"/>
    <property type="project" value="GO_Central"/>
</dbReference>
<dbReference type="InterPro" id="IPR004151">
    <property type="entry name" value="7TM_GPCR_serpentine_rcpt_Sre"/>
</dbReference>
<dbReference type="PANTHER" id="PTHR45847:SF10">
    <property type="entry name" value="FATTY ACID AMIDE HYDROLASE 1"/>
    <property type="match status" value="1"/>
</dbReference>
<feature type="transmembrane region" description="Helical" evidence="21">
    <location>
        <begin position="904"/>
        <end position="926"/>
    </location>
</feature>
<feature type="transmembrane region" description="Helical" evidence="21">
    <location>
        <begin position="824"/>
        <end position="842"/>
    </location>
</feature>
<evidence type="ECO:0000256" key="21">
    <source>
        <dbReference type="SAM" id="Phobius"/>
    </source>
</evidence>
<comment type="catalytic activity">
    <reaction evidence="16">
        <text>N-docosanoyl-ethanolamine + H2O = docosanoate + ethanolamine</text>
        <dbReference type="Rhea" id="RHEA:63128"/>
        <dbReference type="ChEBI" id="CHEBI:15377"/>
        <dbReference type="ChEBI" id="CHEBI:23858"/>
        <dbReference type="ChEBI" id="CHEBI:57603"/>
        <dbReference type="ChEBI" id="CHEBI:146186"/>
    </reaction>
    <physiologicalReaction direction="left-to-right" evidence="16">
        <dbReference type="Rhea" id="RHEA:63129"/>
    </physiologicalReaction>
</comment>
<proteinExistence type="inferred from homology"/>
<feature type="transmembrane region" description="Helical" evidence="21">
    <location>
        <begin position="761"/>
        <end position="784"/>
    </location>
</feature>